<accession>A0A951U894</accession>
<dbReference type="CDD" id="cd06260">
    <property type="entry name" value="DUF820-like"/>
    <property type="match status" value="1"/>
</dbReference>
<sequence length="199" mass="22907">MAQLLNHTTERRLVLHERTWEQFKLIQKGFEGSSGVRLFYYNGTIEILMPGEDHEFFKTIIGFLIELFLVEKGIEFIPAGSMTQERQGTASAQADESYWLGQKRLVPDLSIEVVLTSGSANKLERYKALGVPEVWFWEDGLFALYHLREQSYERIYRSELPGLTDLDIELLSKCVLIAQTSRVEAVREFRQAAIGRESN</sequence>
<dbReference type="Gene3D" id="3.90.1570.10">
    <property type="entry name" value="tt1808, chain A"/>
    <property type="match status" value="1"/>
</dbReference>
<dbReference type="EMBL" id="JAHHIF010000004">
    <property type="protein sequence ID" value="MBW4543552.1"/>
    <property type="molecule type" value="Genomic_DNA"/>
</dbReference>
<evidence type="ECO:0000313" key="3">
    <source>
        <dbReference type="Proteomes" id="UP000753908"/>
    </source>
</evidence>
<proteinExistence type="predicted"/>
<dbReference type="InterPro" id="IPR008538">
    <property type="entry name" value="Uma2"/>
</dbReference>
<evidence type="ECO:0000313" key="2">
    <source>
        <dbReference type="EMBL" id="MBW4543552.1"/>
    </source>
</evidence>
<dbReference type="Pfam" id="PF05685">
    <property type="entry name" value="Uma2"/>
    <property type="match status" value="1"/>
</dbReference>
<reference evidence="2" key="2">
    <citation type="journal article" date="2022" name="Microbiol. Resour. Announc.">
        <title>Metagenome Sequencing to Explore Phylogenomics of Terrestrial Cyanobacteria.</title>
        <authorList>
            <person name="Ward R.D."/>
            <person name="Stajich J.E."/>
            <person name="Johansen J.R."/>
            <person name="Huntemann M."/>
            <person name="Clum A."/>
            <person name="Foster B."/>
            <person name="Foster B."/>
            <person name="Roux S."/>
            <person name="Palaniappan K."/>
            <person name="Varghese N."/>
            <person name="Mukherjee S."/>
            <person name="Reddy T.B.K."/>
            <person name="Daum C."/>
            <person name="Copeland A."/>
            <person name="Chen I.A."/>
            <person name="Ivanova N.N."/>
            <person name="Kyrpides N.C."/>
            <person name="Shapiro N."/>
            <person name="Eloe-Fadrosh E.A."/>
            <person name="Pietrasiak N."/>
        </authorList>
    </citation>
    <scope>NUCLEOTIDE SEQUENCE</scope>
    <source>
        <strain evidence="2">CPER-KK1</strain>
    </source>
</reference>
<comment type="caution">
    <text evidence="2">The sequence shown here is derived from an EMBL/GenBank/DDBJ whole genome shotgun (WGS) entry which is preliminary data.</text>
</comment>
<dbReference type="AlphaFoldDB" id="A0A951U894"/>
<keyword evidence="2" id="KW-0378">Hydrolase</keyword>
<name>A0A951U894_9CYAN</name>
<keyword evidence="2" id="KW-0255">Endonuclease</keyword>
<keyword evidence="2" id="KW-0540">Nuclease</keyword>
<organism evidence="2 3">
    <name type="scientific">Symplocastrum torsivum CPER-KK1</name>
    <dbReference type="NCBI Taxonomy" id="450513"/>
    <lineage>
        <taxon>Bacteria</taxon>
        <taxon>Bacillati</taxon>
        <taxon>Cyanobacteriota</taxon>
        <taxon>Cyanophyceae</taxon>
        <taxon>Oscillatoriophycideae</taxon>
        <taxon>Oscillatoriales</taxon>
        <taxon>Microcoleaceae</taxon>
        <taxon>Symplocastrum</taxon>
    </lineage>
</organism>
<protein>
    <submittedName>
        <fullName evidence="2">Uma2 family endonuclease</fullName>
    </submittedName>
</protein>
<reference evidence="2" key="1">
    <citation type="submission" date="2021-05" db="EMBL/GenBank/DDBJ databases">
        <authorList>
            <person name="Pietrasiak N."/>
            <person name="Ward R."/>
            <person name="Stajich J.E."/>
            <person name="Kurbessoian T."/>
        </authorList>
    </citation>
    <scope>NUCLEOTIDE SEQUENCE</scope>
    <source>
        <strain evidence="2">CPER-KK1</strain>
    </source>
</reference>
<feature type="domain" description="Putative restriction endonuclease" evidence="1">
    <location>
        <begin position="20"/>
        <end position="155"/>
    </location>
</feature>
<dbReference type="PANTHER" id="PTHR47152:SF4">
    <property type="entry name" value="SLR0445 PROTEIN"/>
    <property type="match status" value="1"/>
</dbReference>
<dbReference type="GO" id="GO:0004519">
    <property type="term" value="F:endonuclease activity"/>
    <property type="evidence" value="ECO:0007669"/>
    <property type="project" value="UniProtKB-KW"/>
</dbReference>
<dbReference type="Proteomes" id="UP000753908">
    <property type="component" value="Unassembled WGS sequence"/>
</dbReference>
<evidence type="ECO:0000259" key="1">
    <source>
        <dbReference type="Pfam" id="PF05685"/>
    </source>
</evidence>
<gene>
    <name evidence="2" type="ORF">KME25_03750</name>
</gene>
<dbReference type="InterPro" id="IPR012296">
    <property type="entry name" value="Nuclease_put_TT1808"/>
</dbReference>
<dbReference type="PANTHER" id="PTHR47152">
    <property type="entry name" value="SLR2084 PROTEIN-RELATED"/>
    <property type="match status" value="1"/>
</dbReference>